<dbReference type="PROSITE" id="PS50294">
    <property type="entry name" value="WD_REPEATS_REGION"/>
    <property type="match status" value="1"/>
</dbReference>
<dbReference type="GO" id="GO:0005634">
    <property type="term" value="C:nucleus"/>
    <property type="evidence" value="ECO:0007669"/>
    <property type="project" value="UniProtKB-SubCell"/>
</dbReference>
<comment type="subcellular location">
    <subcellularLocation>
        <location evidence="2">Nucleus</location>
    </subcellularLocation>
</comment>
<dbReference type="GO" id="GO:0000785">
    <property type="term" value="C:chromatin"/>
    <property type="evidence" value="ECO:0007669"/>
    <property type="project" value="TreeGrafter"/>
</dbReference>
<dbReference type="PANTHER" id="PTHR13831:SF0">
    <property type="entry name" value="PROTEIN HIRA"/>
    <property type="match status" value="1"/>
</dbReference>
<evidence type="ECO:0000313" key="5">
    <source>
        <dbReference type="WBParaSite" id="maker-unitig_45089-snap-gene-0.1-mRNA-1"/>
    </source>
</evidence>
<dbReference type="GO" id="GO:0006351">
    <property type="term" value="P:DNA-templated transcription"/>
    <property type="evidence" value="ECO:0007669"/>
    <property type="project" value="InterPro"/>
</dbReference>
<dbReference type="SUPFAM" id="SSF50978">
    <property type="entry name" value="WD40 repeat-like"/>
    <property type="match status" value="1"/>
</dbReference>
<name>A0A1I8FSS7_9PLAT</name>
<dbReference type="InterPro" id="IPR031120">
    <property type="entry name" value="HIR1-like"/>
</dbReference>
<feature type="region of interest" description="Disordered" evidence="3">
    <location>
        <begin position="347"/>
        <end position="506"/>
    </location>
</feature>
<dbReference type="GO" id="GO:0000417">
    <property type="term" value="C:HIR complex"/>
    <property type="evidence" value="ECO:0007669"/>
    <property type="project" value="TreeGrafter"/>
</dbReference>
<reference evidence="5" key="1">
    <citation type="submission" date="2016-11" db="UniProtKB">
        <authorList>
            <consortium name="WormBaseParasite"/>
        </authorList>
    </citation>
    <scope>IDENTIFICATION</scope>
</reference>
<evidence type="ECO:0000256" key="1">
    <source>
        <dbReference type="PROSITE-ProRule" id="PRU00221"/>
    </source>
</evidence>
<evidence type="ECO:0000256" key="3">
    <source>
        <dbReference type="SAM" id="MobiDB-lite"/>
    </source>
</evidence>
<feature type="region of interest" description="Disordered" evidence="3">
    <location>
        <begin position="693"/>
        <end position="719"/>
    </location>
</feature>
<keyword evidence="2" id="KW-0678">Repressor</keyword>
<dbReference type="InterPro" id="IPR001680">
    <property type="entry name" value="WD40_rpt"/>
</dbReference>
<dbReference type="GO" id="GO:0031491">
    <property type="term" value="F:nucleosome binding"/>
    <property type="evidence" value="ECO:0007669"/>
    <property type="project" value="TreeGrafter"/>
</dbReference>
<evidence type="ECO:0000256" key="2">
    <source>
        <dbReference type="RuleBase" id="RU364014"/>
    </source>
</evidence>
<sequence length="838" mass="92157">MKVVKPQWIQLDGGAPIFSVDIDAGCERIATGGQGDGCGLVVLWHLEPALDPSSRRPRQLCRLTSHASCVNAVRFAPITTNSSNNKRWLASGAVDGPDSEAASNPLFGGGLEHWRCAATLRGHDGDVLDLQWSPLGDKLASASVDNTVTVWQAWPAGQHKRGDDGSLCVWRTDTWRPRRRESRRHSKARRSQHAVPAALVVTGRQPSFWPPMRELRLPPTAPLIHRDKWASDMDLVGHIKGCHLLLSQSLPAKLSGPGAGLENGGSDLNAEKEEERRTRSVVHLADFNAPFPCSPCTTCSLAASANLAWSSGRFVSGCGFRRHRGRASLSGPDETGQWRQRRDLARIHGSDSSSSWPKRLHLHAQQQQQPRRAVASGQRGRQRKLESRGKDGKRRITPIVSRPPVTKPQLSLSTPPPSASPSKQEQQKAISAEARPSSARLVVDVSSSRMPRQPGLQRAEPGTITETMHNCCKKKQQKTVAGRSRFKEENFGRRNSSNRNRQRRSRISSFIASSESASFQPRAMPATRRCEFQTTRSRSWTLASWREQAAYSSVPCKLSFHTSAASRFGCFCYRRYCCRDAPLANGLRLARIERRPSSGPYVYWLSWCLGETALWTLPTPPAAGRPDSQRRRPTWRRVTAASGRLCRLAAAWPRARRRPAASTRHAEFGPTTGRNARHALPRALANRLIPKTQGFHLDSGPTPAPLHSGGGKRQWRSSPDSAIGSFIKQQPSPAPELTPERLRASLCGGLPRTSECCCPRASRSPAEASGTGWGRHPWLLSAWKDPPGGLCARTILMGMAAPCCLRPVRFDPSAASAKMCWGSASEPPVRPQILLPSR</sequence>
<feature type="repeat" description="WD" evidence="1">
    <location>
        <begin position="120"/>
        <end position="152"/>
    </location>
</feature>
<dbReference type="GO" id="GO:0006338">
    <property type="term" value="P:chromatin remodeling"/>
    <property type="evidence" value="ECO:0007669"/>
    <property type="project" value="TreeGrafter"/>
</dbReference>
<keyword evidence="1 2" id="KW-0853">WD repeat</keyword>
<accession>A0A1I8FSS7</accession>
<evidence type="ECO:0000313" key="4">
    <source>
        <dbReference type="Proteomes" id="UP000095280"/>
    </source>
</evidence>
<comment type="similarity">
    <text evidence="2">Belongs to the WD repeat HIR1 family.</text>
</comment>
<dbReference type="WBParaSite" id="maker-unitig_45089-snap-gene-0.1-mRNA-1">
    <property type="protein sequence ID" value="maker-unitig_45089-snap-gene-0.1-mRNA-1"/>
    <property type="gene ID" value="maker-unitig_45089-snap-gene-0.1"/>
</dbReference>
<protein>
    <recommendedName>
        <fullName evidence="2">Protein HIRA</fullName>
    </recommendedName>
</protein>
<feature type="region of interest" description="Disordered" evidence="3">
    <location>
        <begin position="256"/>
        <end position="275"/>
    </location>
</feature>
<dbReference type="InterPro" id="IPR015943">
    <property type="entry name" value="WD40/YVTN_repeat-like_dom_sf"/>
</dbReference>
<dbReference type="PANTHER" id="PTHR13831">
    <property type="entry name" value="MEMBER OF THE HIR1 FAMILY OF WD-REPEAT PROTEINS"/>
    <property type="match status" value="1"/>
</dbReference>
<comment type="function">
    <text evidence="2">Required for replication-independent chromatin assembly and for the periodic repression of histone gene transcription during the cell cycle.</text>
</comment>
<keyword evidence="2" id="KW-0677">Repeat</keyword>
<proteinExistence type="inferred from homology"/>
<feature type="region of interest" description="Disordered" evidence="3">
    <location>
        <begin position="658"/>
        <end position="677"/>
    </location>
</feature>
<dbReference type="InterPro" id="IPR036322">
    <property type="entry name" value="WD40_repeat_dom_sf"/>
</dbReference>
<dbReference type="SMART" id="SM00320">
    <property type="entry name" value="WD40"/>
    <property type="match status" value="3"/>
</dbReference>
<organism evidence="4 5">
    <name type="scientific">Macrostomum lignano</name>
    <dbReference type="NCBI Taxonomy" id="282301"/>
    <lineage>
        <taxon>Eukaryota</taxon>
        <taxon>Metazoa</taxon>
        <taxon>Spiralia</taxon>
        <taxon>Lophotrochozoa</taxon>
        <taxon>Platyhelminthes</taxon>
        <taxon>Rhabditophora</taxon>
        <taxon>Macrostomorpha</taxon>
        <taxon>Macrostomida</taxon>
        <taxon>Macrostomidae</taxon>
        <taxon>Macrostomum</taxon>
    </lineage>
</organism>
<keyword evidence="2" id="KW-0156">Chromatin regulator</keyword>
<dbReference type="Gene3D" id="2.130.10.10">
    <property type="entry name" value="YVTN repeat-like/Quinoprotein amine dehydrogenase"/>
    <property type="match status" value="1"/>
</dbReference>
<dbReference type="AlphaFoldDB" id="A0A1I8FSS7"/>
<keyword evidence="2" id="KW-0805">Transcription regulation</keyword>
<keyword evidence="2" id="KW-0804">Transcription</keyword>
<dbReference type="PROSITE" id="PS50082">
    <property type="entry name" value="WD_REPEATS_2"/>
    <property type="match status" value="1"/>
</dbReference>
<keyword evidence="4" id="KW-1185">Reference proteome</keyword>
<dbReference type="Pfam" id="PF00400">
    <property type="entry name" value="WD40"/>
    <property type="match status" value="1"/>
</dbReference>
<dbReference type="Proteomes" id="UP000095280">
    <property type="component" value="Unplaced"/>
</dbReference>
<keyword evidence="2" id="KW-0539">Nucleus</keyword>